<accession>A0A0D2K672</accession>
<feature type="domain" description="RNA polymerase beta subunit protrusion" evidence="6">
    <location>
        <begin position="20"/>
        <end position="103"/>
    </location>
</feature>
<evidence type="ECO:0000256" key="5">
    <source>
        <dbReference type="ARBA" id="ARBA00023163"/>
    </source>
</evidence>
<dbReference type="EMBL" id="KK100447">
    <property type="protein sequence ID" value="KIZ05863.1"/>
    <property type="molecule type" value="Genomic_DNA"/>
</dbReference>
<dbReference type="KEGG" id="mng:MNEG_2104"/>
<dbReference type="Pfam" id="PF04563">
    <property type="entry name" value="RNA_pol_Rpb2_1"/>
    <property type="match status" value="1"/>
</dbReference>
<dbReference type="GO" id="GO:0000428">
    <property type="term" value="C:DNA-directed RNA polymerase complex"/>
    <property type="evidence" value="ECO:0007669"/>
    <property type="project" value="UniProtKB-KW"/>
</dbReference>
<evidence type="ECO:0000313" key="8">
    <source>
        <dbReference type="Proteomes" id="UP000054498"/>
    </source>
</evidence>
<dbReference type="STRING" id="145388.A0A0D2K672"/>
<evidence type="ECO:0000256" key="3">
    <source>
        <dbReference type="ARBA" id="ARBA00022679"/>
    </source>
</evidence>
<dbReference type="InterPro" id="IPR007644">
    <property type="entry name" value="RNA_pol_bsu_protrusion"/>
</dbReference>
<dbReference type="AlphaFoldDB" id="A0A0D2K672"/>
<keyword evidence="8" id="KW-1185">Reference proteome</keyword>
<evidence type="ECO:0000256" key="4">
    <source>
        <dbReference type="ARBA" id="ARBA00022695"/>
    </source>
</evidence>
<dbReference type="EC" id="2.7.7.6" evidence="1"/>
<dbReference type="GO" id="GO:0006351">
    <property type="term" value="P:DNA-templated transcription"/>
    <property type="evidence" value="ECO:0007669"/>
    <property type="project" value="InterPro"/>
</dbReference>
<evidence type="ECO:0000259" key="6">
    <source>
        <dbReference type="Pfam" id="PF04563"/>
    </source>
</evidence>
<keyword evidence="5" id="KW-0804">Transcription</keyword>
<dbReference type="GO" id="GO:0003899">
    <property type="term" value="F:DNA-directed RNA polymerase activity"/>
    <property type="evidence" value="ECO:0007669"/>
    <property type="project" value="UniProtKB-EC"/>
</dbReference>
<dbReference type="OrthoDB" id="10248617at2759"/>
<organism evidence="7 8">
    <name type="scientific">Monoraphidium neglectum</name>
    <dbReference type="NCBI Taxonomy" id="145388"/>
    <lineage>
        <taxon>Eukaryota</taxon>
        <taxon>Viridiplantae</taxon>
        <taxon>Chlorophyta</taxon>
        <taxon>core chlorophytes</taxon>
        <taxon>Chlorophyceae</taxon>
        <taxon>CS clade</taxon>
        <taxon>Sphaeropleales</taxon>
        <taxon>Selenastraceae</taxon>
        <taxon>Monoraphidium</taxon>
    </lineage>
</organism>
<dbReference type="GeneID" id="25734982"/>
<evidence type="ECO:0000256" key="2">
    <source>
        <dbReference type="ARBA" id="ARBA00022478"/>
    </source>
</evidence>
<keyword evidence="4" id="KW-0548">Nucleotidyltransferase</keyword>
<evidence type="ECO:0000256" key="1">
    <source>
        <dbReference type="ARBA" id="ARBA00012418"/>
    </source>
</evidence>
<dbReference type="Proteomes" id="UP000054498">
    <property type="component" value="Unassembled WGS sequence"/>
</dbReference>
<keyword evidence="3" id="KW-0808">Transferase</keyword>
<reference evidence="7 8" key="1">
    <citation type="journal article" date="2013" name="BMC Genomics">
        <title>Reconstruction of the lipid metabolism for the microalga Monoraphidium neglectum from its genome sequence reveals characteristics suitable for biofuel production.</title>
        <authorList>
            <person name="Bogen C."/>
            <person name="Al-Dilaimi A."/>
            <person name="Albersmeier A."/>
            <person name="Wichmann J."/>
            <person name="Grundmann M."/>
            <person name="Rupp O."/>
            <person name="Lauersen K.J."/>
            <person name="Blifernez-Klassen O."/>
            <person name="Kalinowski J."/>
            <person name="Goesmann A."/>
            <person name="Mussgnug J.H."/>
            <person name="Kruse O."/>
        </authorList>
    </citation>
    <scope>NUCLEOTIDE SEQUENCE [LARGE SCALE GENOMIC DNA]</scope>
    <source>
        <strain evidence="7 8">SAG 48.87</strain>
    </source>
</reference>
<dbReference type="Gene3D" id="3.90.1100.10">
    <property type="match status" value="1"/>
</dbReference>
<sequence>MARHVAQAKGLDVPEEYERLVAPHVASFDWFLNEGLQSVVDSLDPIEIEHPATKRVHRFWFENPIVGRPVNEEASVAADSRLMPRDCREMGVTYKAPFSMDLCFESDGAGGRRRIQKRCGA</sequence>
<dbReference type="RefSeq" id="XP_013904882.1">
    <property type="nucleotide sequence ID" value="XM_014049428.1"/>
</dbReference>
<dbReference type="SUPFAM" id="SSF64484">
    <property type="entry name" value="beta and beta-prime subunits of DNA dependent RNA-polymerase"/>
    <property type="match status" value="1"/>
</dbReference>
<name>A0A0D2K672_9CHLO</name>
<keyword evidence="2" id="KW-0240">DNA-directed RNA polymerase</keyword>
<protein>
    <recommendedName>
        <fullName evidence="1">DNA-directed RNA polymerase</fullName>
        <ecNumber evidence="1">2.7.7.6</ecNumber>
    </recommendedName>
</protein>
<dbReference type="GO" id="GO:0003677">
    <property type="term" value="F:DNA binding"/>
    <property type="evidence" value="ECO:0007669"/>
    <property type="project" value="InterPro"/>
</dbReference>
<proteinExistence type="predicted"/>
<evidence type="ECO:0000313" key="7">
    <source>
        <dbReference type="EMBL" id="KIZ05863.1"/>
    </source>
</evidence>
<gene>
    <name evidence="7" type="ORF">MNEG_2104</name>
</gene>